<dbReference type="SUPFAM" id="SSF56112">
    <property type="entry name" value="Protein kinase-like (PK-like)"/>
    <property type="match status" value="1"/>
</dbReference>
<evidence type="ECO:0000256" key="4">
    <source>
        <dbReference type="ARBA" id="ARBA00022679"/>
    </source>
</evidence>
<evidence type="ECO:0000256" key="6">
    <source>
        <dbReference type="ARBA" id="ARBA00022840"/>
    </source>
</evidence>
<evidence type="ECO:0000313" key="12">
    <source>
        <dbReference type="Proteomes" id="UP000009374"/>
    </source>
</evidence>
<proteinExistence type="inferred from homology"/>
<reference evidence="11 12" key="1">
    <citation type="journal article" date="2009" name="Appl. Environ. Microbiol.">
        <title>Community genomic and proteomic analyses of chemoautotrophic iron-oxidizing "Leptospirillum rubarum" (Group II) and "Leptospirillum ferrodiazotrophum" (Group III) bacteria in acid mine drainage biofilms.</title>
        <authorList>
            <person name="Goltsman D.S."/>
            <person name="Denef V.J."/>
            <person name="Singer S.W."/>
            <person name="VerBerkmoes N.C."/>
            <person name="Lefsrud M."/>
            <person name="Mueller R.S."/>
            <person name="Dick G.J."/>
            <person name="Sun C.L."/>
            <person name="Wheeler K.E."/>
            <person name="Zemla A."/>
            <person name="Baker B.J."/>
            <person name="Hauser L."/>
            <person name="Land M."/>
            <person name="Shah M.B."/>
            <person name="Thelen M.P."/>
            <person name="Hettich R.L."/>
            <person name="Banfield J.F."/>
        </authorList>
    </citation>
    <scope>NUCLEOTIDE SEQUENCE [LARGE SCALE GENOMIC DNA]</scope>
</reference>
<dbReference type="EC" id="2.7.1.175" evidence="2"/>
<keyword evidence="4" id="KW-0808">Transferase</keyword>
<keyword evidence="12" id="KW-1185">Reference proteome</keyword>
<dbReference type="InterPro" id="IPR040999">
    <property type="entry name" value="Mak_N_cap"/>
</dbReference>
<dbReference type="InterPro" id="IPR011009">
    <property type="entry name" value="Kinase-like_dom_sf"/>
</dbReference>
<keyword evidence="6" id="KW-0067">ATP-binding</keyword>
<evidence type="ECO:0000259" key="10">
    <source>
        <dbReference type="Pfam" id="PF18085"/>
    </source>
</evidence>
<keyword evidence="5" id="KW-0547">Nucleotide-binding</keyword>
<dbReference type="EMBL" id="GG693880">
    <property type="protein sequence ID" value="EES52099.1"/>
    <property type="molecule type" value="Genomic_DNA"/>
</dbReference>
<evidence type="ECO:0000256" key="5">
    <source>
        <dbReference type="ARBA" id="ARBA00022741"/>
    </source>
</evidence>
<dbReference type="GO" id="GO:0016740">
    <property type="term" value="F:transferase activity"/>
    <property type="evidence" value="ECO:0007669"/>
    <property type="project" value="UniProtKB-KW"/>
</dbReference>
<evidence type="ECO:0000256" key="1">
    <source>
        <dbReference type="ARBA" id="ARBA00006219"/>
    </source>
</evidence>
<dbReference type="GO" id="GO:0005524">
    <property type="term" value="F:ATP binding"/>
    <property type="evidence" value="ECO:0007669"/>
    <property type="project" value="UniProtKB-KW"/>
</dbReference>
<dbReference type="Pfam" id="PF01636">
    <property type="entry name" value="APH"/>
    <property type="match status" value="1"/>
</dbReference>
<dbReference type="AlphaFoldDB" id="C6HZ88"/>
<evidence type="ECO:0000313" key="11">
    <source>
        <dbReference type="EMBL" id="EES52099.1"/>
    </source>
</evidence>
<evidence type="ECO:0000256" key="7">
    <source>
        <dbReference type="ARBA" id="ARBA00031251"/>
    </source>
</evidence>
<feature type="domain" description="Maltokinase N-terminal cap" evidence="10">
    <location>
        <begin position="36"/>
        <end position="121"/>
    </location>
</feature>
<organism evidence="11 12">
    <name type="scientific">Leptospirillum ferrodiazotrophum</name>
    <dbReference type="NCBI Taxonomy" id="412449"/>
    <lineage>
        <taxon>Bacteria</taxon>
        <taxon>Pseudomonadati</taxon>
        <taxon>Nitrospirota</taxon>
        <taxon>Nitrospiria</taxon>
        <taxon>Nitrospirales</taxon>
        <taxon>Nitrospiraceae</taxon>
        <taxon>Leptospirillum</taxon>
    </lineage>
</organism>
<evidence type="ECO:0000256" key="8">
    <source>
        <dbReference type="ARBA" id="ARBA00049067"/>
    </source>
</evidence>
<comment type="catalytic activity">
    <reaction evidence="8">
        <text>D-maltose + ATP = alpha-maltose 1-phosphate + ADP + H(+)</text>
        <dbReference type="Rhea" id="RHEA:31915"/>
        <dbReference type="ChEBI" id="CHEBI:15378"/>
        <dbReference type="ChEBI" id="CHEBI:17306"/>
        <dbReference type="ChEBI" id="CHEBI:30616"/>
        <dbReference type="ChEBI" id="CHEBI:63576"/>
        <dbReference type="ChEBI" id="CHEBI:456216"/>
        <dbReference type="EC" id="2.7.1.175"/>
    </reaction>
</comment>
<sequence length="512" mass="56339">MSGEGGRPALDLRGRSWEALPEWFSQSPLPDLLGDFLPSRRWFGSKSRSLRSVMAERIFSLDGGGRGPLFLCLLQVAFGEGENERYVLPLARARGGEVPEAGLIAPLDSPGEDPLWLVDGFFVAETGRELLRLLLVPDSPPAGLERVRTEVLKKRQVAFDPDLVPRVFGGEQSNTSLLFGRRLMLKGYRKLAPGINPDLEVGEFLSRQGEGLPIPATYGALLTKTPQGEPLVLGLLQEFVENQGEGWSWFLSRLPAVLSGEGDGGILDRMVERLGRETARLHRALGGDPSDPDFSPRPFTGEDLAGLCQEIDGRIARVFRALEERKSGLSGSARERAEDLLSRRSRLDDFLRDCRARGPGGMRIRCHGDFHLGQVLVTRDEGVIFLDFEGEPAVPLALRRLRTTPLQDVAGMLRSFHYLSVSALPDRTTGRERAEGWYREQFGRYLGAYGREVEGLLPEPAPAGGILGLCLLRKALYELAYEIDNRPGWVEIPLSGILALLDAPLPEFGGGV</sequence>
<feature type="domain" description="Aminoglycoside phosphotransferase" evidence="9">
    <location>
        <begin position="168"/>
        <end position="389"/>
    </location>
</feature>
<comment type="similarity">
    <text evidence="1">Belongs to the aminoglycoside phosphotransferase family.</text>
</comment>
<gene>
    <name evidence="11" type="ORF">UBAL3_94530064</name>
</gene>
<name>C6HZ88_9BACT</name>
<dbReference type="InterPro" id="IPR002575">
    <property type="entry name" value="Aminoglycoside_PTrfase"/>
</dbReference>
<evidence type="ECO:0000256" key="2">
    <source>
        <dbReference type="ARBA" id="ARBA00011962"/>
    </source>
</evidence>
<dbReference type="Pfam" id="PF18085">
    <property type="entry name" value="Mak_N_cap"/>
    <property type="match status" value="1"/>
</dbReference>
<evidence type="ECO:0000259" key="9">
    <source>
        <dbReference type="Pfam" id="PF01636"/>
    </source>
</evidence>
<evidence type="ECO:0000256" key="3">
    <source>
        <dbReference type="ARBA" id="ARBA00013882"/>
    </source>
</evidence>
<protein>
    <recommendedName>
        <fullName evidence="3">Maltokinase</fullName>
        <ecNumber evidence="2">2.7.1.175</ecNumber>
    </recommendedName>
    <alternativeName>
        <fullName evidence="7">Maltose-1-phosphate synthase</fullName>
    </alternativeName>
</protein>
<accession>C6HZ88</accession>
<dbReference type="Proteomes" id="UP000009374">
    <property type="component" value="Unassembled WGS sequence"/>
</dbReference>
<dbReference type="Gene3D" id="3.90.1200.10">
    <property type="match status" value="1"/>
</dbReference>